<dbReference type="Proteomes" id="UP000474296">
    <property type="component" value="Unassembled WGS sequence"/>
</dbReference>
<proteinExistence type="predicted"/>
<dbReference type="Gene3D" id="3.30.1310.20">
    <property type="entry name" value="PRTase-like"/>
    <property type="match status" value="1"/>
</dbReference>
<accession>A0A6M0CP82</accession>
<dbReference type="AlphaFoldDB" id="A0A6M0CP82"/>
<reference evidence="2 3" key="1">
    <citation type="submission" date="2020-01" db="EMBL/GenBank/DDBJ databases">
        <title>Spongiivirga citrea KCTC 32990T.</title>
        <authorList>
            <person name="Wang G."/>
        </authorList>
    </citation>
    <scope>NUCLEOTIDE SEQUENCE [LARGE SCALE GENOMIC DNA]</scope>
    <source>
        <strain evidence="2 3">KCTC 32990</strain>
    </source>
</reference>
<feature type="domain" description="Phosphoribosyltransferase" evidence="1">
    <location>
        <begin position="11"/>
        <end position="177"/>
    </location>
</feature>
<evidence type="ECO:0000313" key="3">
    <source>
        <dbReference type="Proteomes" id="UP000474296"/>
    </source>
</evidence>
<keyword evidence="3" id="KW-1185">Reference proteome</keyword>
<organism evidence="2 3">
    <name type="scientific">Spongiivirga citrea</name>
    <dbReference type="NCBI Taxonomy" id="1481457"/>
    <lineage>
        <taxon>Bacteria</taxon>
        <taxon>Pseudomonadati</taxon>
        <taxon>Bacteroidota</taxon>
        <taxon>Flavobacteriia</taxon>
        <taxon>Flavobacteriales</taxon>
        <taxon>Flavobacteriaceae</taxon>
        <taxon>Spongiivirga</taxon>
    </lineage>
</organism>
<comment type="caution">
    <text evidence="2">The sequence shown here is derived from an EMBL/GenBank/DDBJ whole genome shotgun (WGS) entry which is preliminary data.</text>
</comment>
<keyword evidence="2" id="KW-0328">Glycosyltransferase</keyword>
<gene>
    <name evidence="2" type="ORF">GWK10_00870</name>
</gene>
<sequence>MYKNRTDAGKQLALRLLHYKNEDVVVLAVPRGGLPLGKVVAKTLQAPLDVVLTKKIGHPYNKEYAIGAVSLTGHILNQTIGVSEDYIIEEIKRIRETLSHRHNQYYKNLKPQLLKNKTVIIVDDGVATGSTLLATVKLVSEREPDNIVVAIPVASKSAMDRLNESDYIHEILCLQIPSNFRAVGQSYDDFSSVSDHQAISILENSNKKIAN</sequence>
<dbReference type="SUPFAM" id="SSF53271">
    <property type="entry name" value="PRTase-like"/>
    <property type="match status" value="1"/>
</dbReference>
<dbReference type="GO" id="GO:0016757">
    <property type="term" value="F:glycosyltransferase activity"/>
    <property type="evidence" value="ECO:0007669"/>
    <property type="project" value="UniProtKB-KW"/>
</dbReference>
<dbReference type="Pfam" id="PF00156">
    <property type="entry name" value="Pribosyltran"/>
    <property type="match status" value="1"/>
</dbReference>
<evidence type="ECO:0000259" key="1">
    <source>
        <dbReference type="Pfam" id="PF00156"/>
    </source>
</evidence>
<protein>
    <submittedName>
        <fullName evidence="2">Phosphoribosyltransferase</fullName>
    </submittedName>
</protein>
<name>A0A6M0CP82_9FLAO</name>
<dbReference type="CDD" id="cd06223">
    <property type="entry name" value="PRTases_typeI"/>
    <property type="match status" value="1"/>
</dbReference>
<dbReference type="InterPro" id="IPR029057">
    <property type="entry name" value="PRTase-like"/>
</dbReference>
<dbReference type="EMBL" id="JAABOQ010000001">
    <property type="protein sequence ID" value="NER15740.1"/>
    <property type="molecule type" value="Genomic_DNA"/>
</dbReference>
<dbReference type="RefSeq" id="WP_164029010.1">
    <property type="nucleotide sequence ID" value="NZ_JAABOQ010000001.1"/>
</dbReference>
<dbReference type="Gene3D" id="3.40.50.2020">
    <property type="match status" value="1"/>
</dbReference>
<dbReference type="InterPro" id="IPR000836">
    <property type="entry name" value="PRTase_dom"/>
</dbReference>
<keyword evidence="2" id="KW-0808">Transferase</keyword>
<evidence type="ECO:0000313" key="2">
    <source>
        <dbReference type="EMBL" id="NER15740.1"/>
    </source>
</evidence>